<dbReference type="InterPro" id="IPR025662">
    <property type="entry name" value="Sigma_54_int_dom_ATP-bd_1"/>
</dbReference>
<dbReference type="PROSITE" id="PS50110">
    <property type="entry name" value="RESPONSE_REGULATORY"/>
    <property type="match status" value="1"/>
</dbReference>
<dbReference type="SUPFAM" id="SSF52172">
    <property type="entry name" value="CheY-like"/>
    <property type="match status" value="1"/>
</dbReference>
<evidence type="ECO:0000256" key="2">
    <source>
        <dbReference type="ARBA" id="ARBA00022840"/>
    </source>
</evidence>
<dbReference type="InterPro" id="IPR027417">
    <property type="entry name" value="P-loop_NTPase"/>
</dbReference>
<dbReference type="Gene3D" id="3.40.50.2300">
    <property type="match status" value="1"/>
</dbReference>
<dbReference type="Pfam" id="PF02954">
    <property type="entry name" value="HTH_8"/>
    <property type="match status" value="1"/>
</dbReference>
<keyword evidence="1" id="KW-0547">Nucleotide-binding</keyword>
<dbReference type="GO" id="GO:0005524">
    <property type="term" value="F:ATP binding"/>
    <property type="evidence" value="ECO:0007669"/>
    <property type="project" value="UniProtKB-KW"/>
</dbReference>
<feature type="domain" description="Sigma-54 factor interaction" evidence="8">
    <location>
        <begin position="148"/>
        <end position="377"/>
    </location>
</feature>
<dbReference type="InterPro" id="IPR058031">
    <property type="entry name" value="AAA_lid_NorR"/>
</dbReference>
<dbReference type="Proteomes" id="UP000246278">
    <property type="component" value="Unassembled WGS sequence"/>
</dbReference>
<dbReference type="Pfam" id="PF00072">
    <property type="entry name" value="Response_reg"/>
    <property type="match status" value="1"/>
</dbReference>
<dbReference type="FunFam" id="3.40.50.300:FF:000006">
    <property type="entry name" value="DNA-binding transcriptional regulator NtrC"/>
    <property type="match status" value="1"/>
</dbReference>
<evidence type="ECO:0000313" key="10">
    <source>
        <dbReference type="EMBL" id="PWW81875.1"/>
    </source>
</evidence>
<evidence type="ECO:0000256" key="7">
    <source>
        <dbReference type="SAM" id="MobiDB-lite"/>
    </source>
</evidence>
<sequence length="495" mass="54965">MNTKREKNNVLIADDSAVMRTLISHVITKLGYNALTANDGDACIHTLNSEKVDLLLLDLSMPGKNGMEVLSYLKANDMVLPVIMITADDDISQAVQCIKMGAYEYLTKPVKNDRLEITVSNALSESSLKKKVQLLEKELKQQNIFRRIYGESPALKRCIEQAMQVMETEVNVLVIGESGTGKELFAQAIHSGSKRKNGPFVTINCAAISNELADSLLFGHVKGSFTGANSDHTGFFEQADGGTILLDEIGDMSLDIQAKVLRVLQERKIRRVGEKKERSVDFRLISATHKDFSDAIKNKTFRADLYYRLEEYPLLIPPLRERREDIPLLANHFLDSFCTANNIDPISFSASVLENLSMYDWPGNIRELQNIVRRAAINRSGDEITSIPFLPQTHMQEAAALSPSDQSHIDKPAPPEPKEQKAPDIPPAETTAPEQGKALLLKNAELQTILKAYELAGGNQTRTAEILGISRSSLYRKLKKFGIEKNLSLSVTKGL</sequence>
<evidence type="ECO:0000313" key="11">
    <source>
        <dbReference type="Proteomes" id="UP000246278"/>
    </source>
</evidence>
<dbReference type="SUPFAM" id="SSF52540">
    <property type="entry name" value="P-loop containing nucleoside triphosphate hydrolases"/>
    <property type="match status" value="1"/>
</dbReference>
<evidence type="ECO:0000259" key="8">
    <source>
        <dbReference type="PROSITE" id="PS50045"/>
    </source>
</evidence>
<dbReference type="SMART" id="SM00448">
    <property type="entry name" value="REC"/>
    <property type="match status" value="1"/>
</dbReference>
<dbReference type="InterPro" id="IPR002078">
    <property type="entry name" value="Sigma_54_int"/>
</dbReference>
<dbReference type="GO" id="GO:0043565">
    <property type="term" value="F:sequence-specific DNA binding"/>
    <property type="evidence" value="ECO:0007669"/>
    <property type="project" value="InterPro"/>
</dbReference>
<feature type="domain" description="Response regulatory" evidence="9">
    <location>
        <begin position="9"/>
        <end position="123"/>
    </location>
</feature>
<evidence type="ECO:0000256" key="1">
    <source>
        <dbReference type="ARBA" id="ARBA00022741"/>
    </source>
</evidence>
<feature type="modified residue" description="4-aspartylphosphate" evidence="6">
    <location>
        <position position="58"/>
    </location>
</feature>
<dbReference type="GO" id="GO:0000160">
    <property type="term" value="P:phosphorelay signal transduction system"/>
    <property type="evidence" value="ECO:0007669"/>
    <property type="project" value="InterPro"/>
</dbReference>
<proteinExistence type="predicted"/>
<keyword evidence="3" id="KW-0805">Transcription regulation</keyword>
<evidence type="ECO:0000256" key="5">
    <source>
        <dbReference type="ARBA" id="ARBA00023163"/>
    </source>
</evidence>
<dbReference type="AlphaFoldDB" id="A0A317T5P7"/>
<dbReference type="PANTHER" id="PTHR32071:SF121">
    <property type="entry name" value="SIGMA L-DEPENDENT TRANSCRIPTIONAL REGULATOR YQIR-RELATED"/>
    <property type="match status" value="1"/>
</dbReference>
<evidence type="ECO:0000256" key="3">
    <source>
        <dbReference type="ARBA" id="ARBA00023015"/>
    </source>
</evidence>
<protein>
    <submittedName>
        <fullName evidence="10">Sigma-54-dependent Fis family transcriptional regulator</fullName>
    </submittedName>
</protein>
<dbReference type="InterPro" id="IPR003593">
    <property type="entry name" value="AAA+_ATPase"/>
</dbReference>
<keyword evidence="2" id="KW-0067">ATP-binding</keyword>
<dbReference type="Pfam" id="PF00158">
    <property type="entry name" value="Sigma54_activat"/>
    <property type="match status" value="1"/>
</dbReference>
<evidence type="ECO:0000256" key="6">
    <source>
        <dbReference type="PROSITE-ProRule" id="PRU00169"/>
    </source>
</evidence>
<dbReference type="OrthoDB" id="9811901at2"/>
<keyword evidence="4" id="KW-0238">DNA-binding</keyword>
<dbReference type="Gene3D" id="1.10.8.60">
    <property type="match status" value="1"/>
</dbReference>
<dbReference type="EMBL" id="PDNZ01000005">
    <property type="protein sequence ID" value="PWW81875.1"/>
    <property type="molecule type" value="Genomic_DNA"/>
</dbReference>
<dbReference type="PROSITE" id="PS00675">
    <property type="entry name" value="SIGMA54_INTERACT_1"/>
    <property type="match status" value="1"/>
</dbReference>
<dbReference type="PROSITE" id="PS00688">
    <property type="entry name" value="SIGMA54_INTERACT_3"/>
    <property type="match status" value="1"/>
</dbReference>
<evidence type="ECO:0000256" key="4">
    <source>
        <dbReference type="ARBA" id="ARBA00023125"/>
    </source>
</evidence>
<keyword evidence="11" id="KW-1185">Reference proteome</keyword>
<organism evidence="10 11">
    <name type="scientific">Prosthecochloris marina</name>
    <dbReference type="NCBI Taxonomy" id="2017681"/>
    <lineage>
        <taxon>Bacteria</taxon>
        <taxon>Pseudomonadati</taxon>
        <taxon>Chlorobiota</taxon>
        <taxon>Chlorobiia</taxon>
        <taxon>Chlorobiales</taxon>
        <taxon>Chlorobiaceae</taxon>
        <taxon>Prosthecochloris</taxon>
    </lineage>
</organism>
<dbReference type="CDD" id="cd00009">
    <property type="entry name" value="AAA"/>
    <property type="match status" value="1"/>
</dbReference>
<reference evidence="11" key="1">
    <citation type="submission" date="2017-10" db="EMBL/GenBank/DDBJ databases">
        <authorList>
            <person name="Gaisin V.A."/>
            <person name="Rysina M.S."/>
            <person name="Grouzdev D.S."/>
        </authorList>
    </citation>
    <scope>NUCLEOTIDE SEQUENCE [LARGE SCALE GENOMIC DNA]</scope>
    <source>
        <strain evidence="11">V1</strain>
    </source>
</reference>
<dbReference type="InterPro" id="IPR002197">
    <property type="entry name" value="HTH_Fis"/>
</dbReference>
<dbReference type="InterPro" id="IPR025943">
    <property type="entry name" value="Sigma_54_int_dom_ATP-bd_2"/>
</dbReference>
<dbReference type="InterPro" id="IPR011006">
    <property type="entry name" value="CheY-like_superfamily"/>
</dbReference>
<dbReference type="Gene3D" id="3.40.50.300">
    <property type="entry name" value="P-loop containing nucleotide triphosphate hydrolases"/>
    <property type="match status" value="1"/>
</dbReference>
<dbReference type="InterPro" id="IPR009057">
    <property type="entry name" value="Homeodomain-like_sf"/>
</dbReference>
<comment type="caution">
    <text evidence="10">The sequence shown here is derived from an EMBL/GenBank/DDBJ whole genome shotgun (WGS) entry which is preliminary data.</text>
</comment>
<dbReference type="PROSITE" id="PS50045">
    <property type="entry name" value="SIGMA54_INTERACT_4"/>
    <property type="match status" value="1"/>
</dbReference>
<dbReference type="GO" id="GO:0006355">
    <property type="term" value="P:regulation of DNA-templated transcription"/>
    <property type="evidence" value="ECO:0007669"/>
    <property type="project" value="InterPro"/>
</dbReference>
<dbReference type="PANTHER" id="PTHR32071">
    <property type="entry name" value="TRANSCRIPTIONAL REGULATORY PROTEIN"/>
    <property type="match status" value="1"/>
</dbReference>
<dbReference type="SMART" id="SM00382">
    <property type="entry name" value="AAA"/>
    <property type="match status" value="1"/>
</dbReference>
<keyword evidence="6" id="KW-0597">Phosphoprotein</keyword>
<gene>
    <name evidence="10" type="ORF">CR164_08645</name>
</gene>
<dbReference type="SUPFAM" id="SSF46689">
    <property type="entry name" value="Homeodomain-like"/>
    <property type="match status" value="1"/>
</dbReference>
<dbReference type="Gene3D" id="1.10.10.60">
    <property type="entry name" value="Homeodomain-like"/>
    <property type="match status" value="1"/>
</dbReference>
<feature type="compositionally biased region" description="Basic and acidic residues" evidence="7">
    <location>
        <begin position="407"/>
        <end position="422"/>
    </location>
</feature>
<dbReference type="CDD" id="cd00156">
    <property type="entry name" value="REC"/>
    <property type="match status" value="1"/>
</dbReference>
<feature type="region of interest" description="Disordered" evidence="7">
    <location>
        <begin position="398"/>
        <end position="432"/>
    </location>
</feature>
<evidence type="ECO:0000259" key="9">
    <source>
        <dbReference type="PROSITE" id="PS50110"/>
    </source>
</evidence>
<accession>A0A317T5P7</accession>
<keyword evidence="5" id="KW-0804">Transcription</keyword>
<name>A0A317T5P7_9CHLB</name>
<dbReference type="InterPro" id="IPR001789">
    <property type="entry name" value="Sig_transdc_resp-reg_receiver"/>
</dbReference>
<dbReference type="PROSITE" id="PS00676">
    <property type="entry name" value="SIGMA54_INTERACT_2"/>
    <property type="match status" value="1"/>
</dbReference>
<dbReference type="InterPro" id="IPR025944">
    <property type="entry name" value="Sigma_54_int_dom_CS"/>
</dbReference>
<dbReference type="PRINTS" id="PR01590">
    <property type="entry name" value="HTHFIS"/>
</dbReference>
<dbReference type="Pfam" id="PF25601">
    <property type="entry name" value="AAA_lid_14"/>
    <property type="match status" value="1"/>
</dbReference>